<evidence type="ECO:0000313" key="1">
    <source>
        <dbReference type="EMBL" id="KJH40466.1"/>
    </source>
</evidence>
<proteinExistence type="predicted"/>
<keyword evidence="2" id="KW-1185">Reference proteome</keyword>
<sequence length="72" mass="8473">MLVSRYSNCCFAALEQNEFCTEPEEKVLKEPTSSKRRRFTAIASWMITRKSTEEVEDALSTNFYHNDFEKQV</sequence>
<reference evidence="1 2" key="1">
    <citation type="submission" date="2013-11" db="EMBL/GenBank/DDBJ databases">
        <title>Draft genome of the bovine lungworm Dictyocaulus viviparus.</title>
        <authorList>
            <person name="Mitreva M."/>
        </authorList>
    </citation>
    <scope>NUCLEOTIDE SEQUENCE [LARGE SCALE GENOMIC DNA]</scope>
    <source>
        <strain evidence="1 2">HannoverDv2000</strain>
    </source>
</reference>
<dbReference type="Proteomes" id="UP000053766">
    <property type="component" value="Unassembled WGS sequence"/>
</dbReference>
<dbReference type="EMBL" id="KN717190">
    <property type="protein sequence ID" value="KJH40466.1"/>
    <property type="molecule type" value="Genomic_DNA"/>
</dbReference>
<dbReference type="AlphaFoldDB" id="A0A0D8XDF9"/>
<organism evidence="1 2">
    <name type="scientific">Dictyocaulus viviparus</name>
    <name type="common">Bovine lungworm</name>
    <dbReference type="NCBI Taxonomy" id="29172"/>
    <lineage>
        <taxon>Eukaryota</taxon>
        <taxon>Metazoa</taxon>
        <taxon>Ecdysozoa</taxon>
        <taxon>Nematoda</taxon>
        <taxon>Chromadorea</taxon>
        <taxon>Rhabditida</taxon>
        <taxon>Rhabditina</taxon>
        <taxon>Rhabditomorpha</taxon>
        <taxon>Strongyloidea</taxon>
        <taxon>Metastrongylidae</taxon>
        <taxon>Dictyocaulus</taxon>
    </lineage>
</organism>
<gene>
    <name evidence="1" type="ORF">DICVIV_13575</name>
</gene>
<name>A0A0D8XDF9_DICVI</name>
<reference evidence="2" key="2">
    <citation type="journal article" date="2016" name="Sci. Rep.">
        <title>Dictyocaulus viviparus genome, variome and transcriptome elucidate lungworm biology and support future intervention.</title>
        <authorList>
            <person name="McNulty S.N."/>
            <person name="Strube C."/>
            <person name="Rosa B.A."/>
            <person name="Martin J.C."/>
            <person name="Tyagi R."/>
            <person name="Choi Y.J."/>
            <person name="Wang Q."/>
            <person name="Hallsworth Pepin K."/>
            <person name="Zhang X."/>
            <person name="Ozersky P."/>
            <person name="Wilson R.K."/>
            <person name="Sternberg P.W."/>
            <person name="Gasser R.B."/>
            <person name="Mitreva M."/>
        </authorList>
    </citation>
    <scope>NUCLEOTIDE SEQUENCE [LARGE SCALE GENOMIC DNA]</scope>
    <source>
        <strain evidence="2">HannoverDv2000</strain>
    </source>
</reference>
<accession>A0A0D8XDF9</accession>
<protein>
    <submittedName>
        <fullName evidence="1">Uncharacterized protein</fullName>
    </submittedName>
</protein>
<evidence type="ECO:0000313" key="2">
    <source>
        <dbReference type="Proteomes" id="UP000053766"/>
    </source>
</evidence>